<accession>A0A0E9X944</accession>
<keyword evidence="1" id="KW-0472">Membrane</keyword>
<name>A0A0E9X944_ANGAN</name>
<organism evidence="2">
    <name type="scientific">Anguilla anguilla</name>
    <name type="common">European freshwater eel</name>
    <name type="synonym">Muraena anguilla</name>
    <dbReference type="NCBI Taxonomy" id="7936"/>
    <lineage>
        <taxon>Eukaryota</taxon>
        <taxon>Metazoa</taxon>
        <taxon>Chordata</taxon>
        <taxon>Craniata</taxon>
        <taxon>Vertebrata</taxon>
        <taxon>Euteleostomi</taxon>
        <taxon>Actinopterygii</taxon>
        <taxon>Neopterygii</taxon>
        <taxon>Teleostei</taxon>
        <taxon>Anguilliformes</taxon>
        <taxon>Anguillidae</taxon>
        <taxon>Anguilla</taxon>
    </lineage>
</organism>
<reference evidence="2" key="2">
    <citation type="journal article" date="2015" name="Fish Shellfish Immunol.">
        <title>Early steps in the European eel (Anguilla anguilla)-Vibrio vulnificus interaction in the gills: Role of the RtxA13 toxin.</title>
        <authorList>
            <person name="Callol A."/>
            <person name="Pajuelo D."/>
            <person name="Ebbesson L."/>
            <person name="Teles M."/>
            <person name="MacKenzie S."/>
            <person name="Amaro C."/>
        </authorList>
    </citation>
    <scope>NUCLEOTIDE SEQUENCE</scope>
</reference>
<dbReference type="EMBL" id="GBXM01009606">
    <property type="protein sequence ID" value="JAH98971.1"/>
    <property type="molecule type" value="Transcribed_RNA"/>
</dbReference>
<feature type="transmembrane region" description="Helical" evidence="1">
    <location>
        <begin position="21"/>
        <end position="42"/>
    </location>
</feature>
<sequence>MQTLRKAASTGFNHLHSTEACLCKGKVLIAVGFGGWGAQITLKTLILTSTRCAEEPPEFTNFLFWTFNLPMPITFTFMVFCGALKVHGQPLIVFSVHRVFLSLSFGVEEW</sequence>
<proteinExistence type="predicted"/>
<evidence type="ECO:0000313" key="2">
    <source>
        <dbReference type="EMBL" id="JAH98971.1"/>
    </source>
</evidence>
<dbReference type="AlphaFoldDB" id="A0A0E9X944"/>
<reference evidence="2" key="1">
    <citation type="submission" date="2014-11" db="EMBL/GenBank/DDBJ databases">
        <authorList>
            <person name="Amaro Gonzalez C."/>
        </authorList>
    </citation>
    <scope>NUCLEOTIDE SEQUENCE</scope>
</reference>
<feature type="transmembrane region" description="Helical" evidence="1">
    <location>
        <begin position="62"/>
        <end position="84"/>
    </location>
</feature>
<protein>
    <submittedName>
        <fullName evidence="2">Uncharacterized protein</fullName>
    </submittedName>
</protein>
<keyword evidence="1" id="KW-1133">Transmembrane helix</keyword>
<evidence type="ECO:0000256" key="1">
    <source>
        <dbReference type="SAM" id="Phobius"/>
    </source>
</evidence>
<keyword evidence="1" id="KW-0812">Transmembrane</keyword>